<reference evidence="2 3" key="1">
    <citation type="journal article" date="2019" name="Commun. Biol.">
        <title>The bagworm genome reveals a unique fibroin gene that provides high tensile strength.</title>
        <authorList>
            <person name="Kono N."/>
            <person name="Nakamura H."/>
            <person name="Ohtoshi R."/>
            <person name="Tomita M."/>
            <person name="Numata K."/>
            <person name="Arakawa K."/>
        </authorList>
    </citation>
    <scope>NUCLEOTIDE SEQUENCE [LARGE SCALE GENOMIC DNA]</scope>
</reference>
<dbReference type="Proteomes" id="UP000299102">
    <property type="component" value="Unassembled WGS sequence"/>
</dbReference>
<evidence type="ECO:0000256" key="1">
    <source>
        <dbReference type="SAM" id="MobiDB-lite"/>
    </source>
</evidence>
<sequence>MCSQQPHVTYSRAMRDTLKVHRASINIKRKIIERPEKKIESEGRAIHYGRRPARARRAAPLSAATKNAIGTLSMSAVDELKAGARPSVATSASLTNTNYVEPDNPL</sequence>
<name>A0A4C1VJH2_EUMVA</name>
<accession>A0A4C1VJH2</accession>
<dbReference type="EMBL" id="BGZK01000340">
    <property type="protein sequence ID" value="GBP37855.1"/>
    <property type="molecule type" value="Genomic_DNA"/>
</dbReference>
<comment type="caution">
    <text evidence="2">The sequence shown here is derived from an EMBL/GenBank/DDBJ whole genome shotgun (WGS) entry which is preliminary data.</text>
</comment>
<protein>
    <submittedName>
        <fullName evidence="2">Uncharacterized protein</fullName>
    </submittedName>
</protein>
<feature type="compositionally biased region" description="Polar residues" evidence="1">
    <location>
        <begin position="88"/>
        <end position="99"/>
    </location>
</feature>
<evidence type="ECO:0000313" key="2">
    <source>
        <dbReference type="EMBL" id="GBP37855.1"/>
    </source>
</evidence>
<proteinExistence type="predicted"/>
<evidence type="ECO:0000313" key="3">
    <source>
        <dbReference type="Proteomes" id="UP000299102"/>
    </source>
</evidence>
<keyword evidence="3" id="KW-1185">Reference proteome</keyword>
<gene>
    <name evidence="2" type="ORF">EVAR_21390_1</name>
</gene>
<organism evidence="2 3">
    <name type="scientific">Eumeta variegata</name>
    <name type="common">Bagworm moth</name>
    <name type="synonym">Eumeta japonica</name>
    <dbReference type="NCBI Taxonomy" id="151549"/>
    <lineage>
        <taxon>Eukaryota</taxon>
        <taxon>Metazoa</taxon>
        <taxon>Ecdysozoa</taxon>
        <taxon>Arthropoda</taxon>
        <taxon>Hexapoda</taxon>
        <taxon>Insecta</taxon>
        <taxon>Pterygota</taxon>
        <taxon>Neoptera</taxon>
        <taxon>Endopterygota</taxon>
        <taxon>Lepidoptera</taxon>
        <taxon>Glossata</taxon>
        <taxon>Ditrysia</taxon>
        <taxon>Tineoidea</taxon>
        <taxon>Psychidae</taxon>
        <taxon>Oiketicinae</taxon>
        <taxon>Eumeta</taxon>
    </lineage>
</organism>
<dbReference type="AlphaFoldDB" id="A0A4C1VJH2"/>
<feature type="region of interest" description="Disordered" evidence="1">
    <location>
        <begin position="84"/>
        <end position="106"/>
    </location>
</feature>